<evidence type="ECO:0000256" key="1">
    <source>
        <dbReference type="SAM" id="SignalP"/>
    </source>
</evidence>
<accession>A0AB39L627</accession>
<feature type="chain" id="PRO_5044319956" evidence="1">
    <location>
        <begin position="29"/>
        <end position="549"/>
    </location>
</feature>
<keyword evidence="1" id="KW-0732">Signal</keyword>
<dbReference type="RefSeq" id="WP_369046130.1">
    <property type="nucleotide sequence ID" value="NZ_CP163302.1"/>
</dbReference>
<proteinExistence type="predicted"/>
<evidence type="ECO:0000313" key="2">
    <source>
        <dbReference type="EMBL" id="XDP45639.1"/>
    </source>
</evidence>
<dbReference type="AlphaFoldDB" id="A0AB39L627"/>
<organism evidence="2">
    <name type="scientific">Sinomonas puerhi</name>
    <dbReference type="NCBI Taxonomy" id="3238584"/>
    <lineage>
        <taxon>Bacteria</taxon>
        <taxon>Bacillati</taxon>
        <taxon>Actinomycetota</taxon>
        <taxon>Actinomycetes</taxon>
        <taxon>Micrococcales</taxon>
        <taxon>Micrococcaceae</taxon>
        <taxon>Sinomonas</taxon>
    </lineage>
</organism>
<dbReference type="Gene3D" id="3.40.720.10">
    <property type="entry name" value="Alkaline Phosphatase, subunit A"/>
    <property type="match status" value="1"/>
</dbReference>
<dbReference type="InterPro" id="IPR002591">
    <property type="entry name" value="Phosphodiest/P_Trfase"/>
</dbReference>
<dbReference type="KEGG" id="spue:AB5L97_01030"/>
<dbReference type="Pfam" id="PF01663">
    <property type="entry name" value="Phosphodiest"/>
    <property type="match status" value="1"/>
</dbReference>
<sequence>MKITTKRAAAAVLGAALAAGGAATTAFAAGTPQKANSDKHVLLLSVDGLHQSDLDWYVKNNPGSAIANLVGHGTSYTDAQTPVPSDSFPGMVGQITGGNPGTTGVYYDDTWNRKLLPAGTTDCAHTAPGAEVSYTEAADKNPNALDAGQGLAGLPGSILQMTGNAASLLDPAQLPVDPATCKPVYPHQYLKVNTVFEVAKQAGLHTAWSDKHVAYEILNGPSGAGVDDLFAPEINSDASIAGFKGDWTKDNLATQQYDGYKVQAVLNEINGKDHSGAAAAGEPAVFGMNFQTISTAQKLPMSDGLKGGYLADGVTPGPLLSKALDYIDAKVGAMTAAIAQTPDAKKTTVILSAKHGQSPMEPAALKRVDDGPIIDGLNAAWRAAGHSGDVVAFSTDDDVMQLWLTEHTQMAADFAKQYLLSHSAAGNDINKAPLTVQASGLTTVYAGQQVADFFHTSATDERIPDIFGVVQHGVVYTGGHGKIAEHGGADPQDRHVPIVVSQGTDSGASIVTSSVETTQIAPTILRQLGLNVHDLQAVQIEGTQVLPQH</sequence>
<dbReference type="EMBL" id="CP163302">
    <property type="protein sequence ID" value="XDP45639.1"/>
    <property type="molecule type" value="Genomic_DNA"/>
</dbReference>
<protein>
    <submittedName>
        <fullName evidence="2">Alkaline phosphatase family protein</fullName>
    </submittedName>
</protein>
<dbReference type="InterPro" id="IPR017850">
    <property type="entry name" value="Alkaline_phosphatase_core_sf"/>
</dbReference>
<reference evidence="2" key="1">
    <citation type="submission" date="2024-07" db="EMBL/GenBank/DDBJ databases">
        <authorList>
            <person name="fu j."/>
        </authorList>
    </citation>
    <scope>NUCLEOTIDE SEQUENCE</scope>
    <source>
        <strain evidence="2">P10A9</strain>
    </source>
</reference>
<dbReference type="SUPFAM" id="SSF53649">
    <property type="entry name" value="Alkaline phosphatase-like"/>
    <property type="match status" value="1"/>
</dbReference>
<name>A0AB39L627_9MICC</name>
<gene>
    <name evidence="2" type="ORF">AB5L97_01030</name>
</gene>
<feature type="signal peptide" evidence="1">
    <location>
        <begin position="1"/>
        <end position="28"/>
    </location>
</feature>